<dbReference type="AlphaFoldDB" id="A0A507BHH1"/>
<evidence type="ECO:0000256" key="11">
    <source>
        <dbReference type="ARBA" id="ARBA00023136"/>
    </source>
</evidence>
<comment type="catalytic activity">
    <reaction evidence="12">
        <text>a 4-hydroxy-3-(all-trans-polyprenyl)benzoate + 2 reduced [2Fe-2S]-[ferredoxin] + O2 + 2 H(+) = a 3,4-dihydroxy-5-(all-trans-polyprenyl)benzoate + 2 oxidized [2Fe-2S]-[ferredoxin] + H2O</text>
        <dbReference type="Rhea" id="RHEA:81195"/>
        <dbReference type="Rhea" id="RHEA-COMP:9514"/>
        <dbReference type="Rhea" id="RHEA-COMP:10000"/>
        <dbReference type="Rhea" id="RHEA-COMP:10001"/>
        <dbReference type="Rhea" id="RHEA-COMP:10930"/>
        <dbReference type="ChEBI" id="CHEBI:15377"/>
        <dbReference type="ChEBI" id="CHEBI:15378"/>
        <dbReference type="ChEBI" id="CHEBI:15379"/>
        <dbReference type="ChEBI" id="CHEBI:33737"/>
        <dbReference type="ChEBI" id="CHEBI:33738"/>
        <dbReference type="ChEBI" id="CHEBI:64694"/>
        <dbReference type="ChEBI" id="CHEBI:78396"/>
        <dbReference type="EC" id="1.14.15.45"/>
    </reaction>
</comment>
<evidence type="ECO:0000256" key="6">
    <source>
        <dbReference type="ARBA" id="ARBA00022792"/>
    </source>
</evidence>
<dbReference type="Proteomes" id="UP000319257">
    <property type="component" value="Unassembled WGS sequence"/>
</dbReference>
<dbReference type="STRING" id="1093900.A0A507BHH1"/>
<dbReference type="InterPro" id="IPR051205">
    <property type="entry name" value="UbiH/COQ6_monooxygenase"/>
</dbReference>
<dbReference type="FunFam" id="3.50.50.60:FF:000245">
    <property type="entry name" value="Ubiquinone biosynthesis monooxygenase COQ6, mitochondrial"/>
    <property type="match status" value="1"/>
</dbReference>
<evidence type="ECO:0000256" key="1">
    <source>
        <dbReference type="ARBA" id="ARBA00001974"/>
    </source>
</evidence>
<dbReference type="GO" id="GO:0106364">
    <property type="term" value="F:4-hydroxy-3-all-trans-polyprenylbenzoate oxygenase activity"/>
    <property type="evidence" value="ECO:0007669"/>
    <property type="project" value="UniProtKB-EC"/>
</dbReference>
<keyword evidence="13" id="KW-0175">Coiled coil</keyword>
<keyword evidence="6 12" id="KW-0999">Mitochondrion inner membrane</keyword>
<proteinExistence type="inferred from homology"/>
<organism evidence="16 17">
    <name type="scientific">Thyridium curvatum</name>
    <dbReference type="NCBI Taxonomy" id="1093900"/>
    <lineage>
        <taxon>Eukaryota</taxon>
        <taxon>Fungi</taxon>
        <taxon>Dikarya</taxon>
        <taxon>Ascomycota</taxon>
        <taxon>Pezizomycotina</taxon>
        <taxon>Sordariomycetes</taxon>
        <taxon>Sordariomycetidae</taxon>
        <taxon>Thyridiales</taxon>
        <taxon>Thyridiaceae</taxon>
        <taxon>Thyridium</taxon>
    </lineage>
</organism>
<dbReference type="InterPro" id="IPR018168">
    <property type="entry name" value="Ubi_Hdrlase_CS"/>
</dbReference>
<keyword evidence="5 12" id="KW-0831">Ubiquinone biosynthesis</keyword>
<feature type="domain" description="FAD-binding" evidence="15">
    <location>
        <begin position="732"/>
        <end position="808"/>
    </location>
</feature>
<keyword evidence="9 12" id="KW-0503">Monooxygenase</keyword>
<dbReference type="EC" id="1.14.15.45" evidence="12"/>
<dbReference type="SUPFAM" id="SSF51905">
    <property type="entry name" value="FAD/NAD(P)-binding domain"/>
    <property type="match status" value="1"/>
</dbReference>
<evidence type="ECO:0000256" key="4">
    <source>
        <dbReference type="ARBA" id="ARBA00022630"/>
    </source>
</evidence>
<evidence type="ECO:0000256" key="10">
    <source>
        <dbReference type="ARBA" id="ARBA00023128"/>
    </source>
</evidence>
<evidence type="ECO:0000313" key="17">
    <source>
        <dbReference type="Proteomes" id="UP000319257"/>
    </source>
</evidence>
<dbReference type="InterPro" id="IPR027267">
    <property type="entry name" value="AH/BAR_dom_sf"/>
</dbReference>
<dbReference type="GO" id="GO:0071949">
    <property type="term" value="F:FAD binding"/>
    <property type="evidence" value="ECO:0007669"/>
    <property type="project" value="InterPro"/>
</dbReference>
<keyword evidence="4 12" id="KW-0285">Flavoprotein</keyword>
<sequence length="864" mass="93631">MSGWLSRKSSEQHLAPLSPLNRALSVRSNKSQAASSGGRKGFSFSSLRGTTQPELSKKLYRLIKSENNLISAHEAAAKERLSIATQLSEWGEQTADDAISDISDKIGVVLSEIGEQEDNYAHALDDSRGVLKAIRNTEKSVQPSRDGKDKIADEIAKLKLKEPQSPRLVILEQELVRAEAENLVAEAQLTNITRQKMKEAYEAEFAATIERAEKQIILARHGRRLLRLLDDAPMVPGDTRPSYTHSSAARQILNDAEDDLREWRARLDDDVDDNSSIQAGSINHQKENATLGGGVDTESAVGTTSHATTVLVCMLRELGTSDRHAQKYRLPTPLVIKELEKARHSLILCLLERYTNMLATRTSRYVCRSCSSRLTSSARRRGFASASNADIYDVVCVGGGPAGLSLLTALLVTYHLCPGNTGSNPVTAGLRTALVEAQDLSKLRAWNLPQDRFSNRCSSLTPASARFLDSIGAWRHLKRERVQAYQEMQVWDGVTDARIEFDWARGGQEAEAAGNNGGTIAYMAENLNLQSGLLRRLDELGGVSMFDKAKVESIGYGQETEELDLSGWPVVHLDGGKQLTARLLVGADGANSPVRSFAGIQARGWDYERHGVVATLQLAGDGWGGDQHKIAYQRFLPTGPVAMLPLPGNLSTLVWSTTPENAAILKRLAPADFVALVNAAFRLPPVDIAYMHTMASGHQDELAWRLEHQPWAPAHPDAPGVPQAVVGVQEGTVASFPLKLRHADGYVGERLALVGDAAHTVHPLAGQGLNSGQADVESLARAVGFAAAHGQDLGARTALEPYESERYAANHVLLGVCDKLHKLYSVGSGPLVPLRSLGLSAVNALGPLKDFFMRQAAGSGAKLF</sequence>
<evidence type="ECO:0000256" key="14">
    <source>
        <dbReference type="SAM" id="MobiDB-lite"/>
    </source>
</evidence>
<evidence type="ECO:0000313" key="16">
    <source>
        <dbReference type="EMBL" id="TPX16441.1"/>
    </source>
</evidence>
<evidence type="ECO:0000256" key="5">
    <source>
        <dbReference type="ARBA" id="ARBA00022688"/>
    </source>
</evidence>
<dbReference type="FunCoup" id="A0A507BHH1">
    <property type="interactions" value="397"/>
</dbReference>
<comment type="subunit">
    <text evidence="12">Component of a multi-subunit COQ enzyme complex, composed of at least COQ3, COQ4, COQ5, COQ6, COQ7 and COQ9.</text>
</comment>
<protein>
    <recommendedName>
        <fullName evidence="12">Ubiquinone biosynthesis monooxygenase COQ6, mitochondrial</fullName>
        <ecNumber evidence="12">1.14.15.45</ecNumber>
    </recommendedName>
    <alternativeName>
        <fullName evidence="12">2-methoxy-6-polyprenolphenol 4-hydroxylase</fullName>
        <ecNumber evidence="12">1.14.15.46</ecNumber>
    </alternativeName>
</protein>
<comment type="subcellular location">
    <subcellularLocation>
        <location evidence="12">Mitochondrion inner membrane</location>
        <topology evidence="12">Peripheral membrane protein</topology>
        <orientation evidence="12">Matrix side</orientation>
    </subcellularLocation>
</comment>
<feature type="domain" description="FAD-binding" evidence="15">
    <location>
        <begin position="392"/>
        <end position="648"/>
    </location>
</feature>
<dbReference type="GO" id="GO:0031314">
    <property type="term" value="C:extrinsic component of mitochondrial inner membrane"/>
    <property type="evidence" value="ECO:0007669"/>
    <property type="project" value="UniProtKB-UniRule"/>
</dbReference>
<evidence type="ECO:0000256" key="2">
    <source>
        <dbReference type="ARBA" id="ARBA00005349"/>
    </source>
</evidence>
<gene>
    <name evidence="12" type="primary">COQ6</name>
    <name evidence="16" type="ORF">E0L32_003735</name>
</gene>
<accession>A0A507BHH1</accession>
<reference evidence="16 17" key="1">
    <citation type="submission" date="2019-06" db="EMBL/GenBank/DDBJ databases">
        <title>Draft genome sequence of the filamentous fungus Phialemoniopsis curvata isolated from diesel fuel.</title>
        <authorList>
            <person name="Varaljay V.A."/>
            <person name="Lyon W.J."/>
            <person name="Crouch A.L."/>
            <person name="Drake C.E."/>
            <person name="Hollomon J.M."/>
            <person name="Nadeau L.J."/>
            <person name="Nunn H.S."/>
            <person name="Stevenson B.S."/>
            <person name="Bojanowski C.L."/>
            <person name="Crookes-Goodson W.J."/>
        </authorList>
    </citation>
    <scope>NUCLEOTIDE SEQUENCE [LARGE SCALE GENOMIC DNA]</scope>
    <source>
        <strain evidence="16 17">D216</strain>
    </source>
</reference>
<dbReference type="FunFam" id="1.20.1270.60:FF:000005">
    <property type="entry name" value="Sphingolipid long chain base-responsive pil1"/>
    <property type="match status" value="1"/>
</dbReference>
<dbReference type="PANTHER" id="PTHR43876">
    <property type="entry name" value="UBIQUINONE BIOSYNTHESIS MONOOXYGENASE COQ6, MITOCHONDRIAL"/>
    <property type="match status" value="1"/>
</dbReference>
<keyword evidence="8 12" id="KW-0560">Oxidoreductase</keyword>
<feature type="coiled-coil region" evidence="13">
    <location>
        <begin position="168"/>
        <end position="195"/>
    </location>
</feature>
<keyword evidence="11 12" id="KW-0472">Membrane</keyword>
<dbReference type="FunFam" id="3.50.50.60:FF:000021">
    <property type="entry name" value="Ubiquinone biosynthesis monooxygenase COQ6"/>
    <property type="match status" value="1"/>
</dbReference>
<dbReference type="PANTHER" id="PTHR43876:SF7">
    <property type="entry name" value="UBIQUINONE BIOSYNTHESIS MONOOXYGENASE COQ6, MITOCHONDRIAL"/>
    <property type="match status" value="1"/>
</dbReference>
<dbReference type="InterPro" id="IPR000689">
    <property type="entry name" value="UbQ_mOase_COQ6"/>
</dbReference>
<keyword evidence="10 12" id="KW-0496">Mitochondrion</keyword>
<evidence type="ECO:0000256" key="9">
    <source>
        <dbReference type="ARBA" id="ARBA00023033"/>
    </source>
</evidence>
<dbReference type="NCBIfam" id="TIGR01988">
    <property type="entry name" value="Ubi-OHases"/>
    <property type="match status" value="1"/>
</dbReference>
<keyword evidence="17" id="KW-1185">Reference proteome</keyword>
<dbReference type="Gene3D" id="3.50.50.60">
    <property type="entry name" value="FAD/NAD(P)-binding domain"/>
    <property type="match status" value="2"/>
</dbReference>
<evidence type="ECO:0000256" key="3">
    <source>
        <dbReference type="ARBA" id="ARBA00022553"/>
    </source>
</evidence>
<dbReference type="GO" id="GO:0120538">
    <property type="term" value="F:2-methoxy-6-polyprenolphenol 4-hydroxylase activity"/>
    <property type="evidence" value="ECO:0007669"/>
    <property type="project" value="UniProtKB-EC"/>
</dbReference>
<dbReference type="PRINTS" id="PR00420">
    <property type="entry name" value="RNGMNOXGNASE"/>
</dbReference>
<feature type="region of interest" description="Disordered" evidence="14">
    <location>
        <begin position="1"/>
        <end position="49"/>
    </location>
</feature>
<comment type="function">
    <text evidence="12">FAD-dependent monooxygenase required for two non-consecutive steps during ubiquinone biosynthesis. Required for the C5-ring hydroxylation during ubiquinone biosynthesis by catalyzing the hydroxylation of 4-hydroxy-3-(all-trans-polyprenyl)benzoic acid to 3,4-dihydroxy-5-(all-trans-polyprenyl)benzoic acid. Also acts downstream of coq4, for the C1-hydroxylation during ubiquinone biosynthesis by catalyzing the hydroxylation of 2-methoxy-6-(all-trans-polyprenyl)phenol to 2-methoxy-6-(all-trans-polyprenyl)benzene-1,4-diol. The electrons required for the hydroxylation reaction are funneled indirectly to coq6 from NADPH via a ferredoxin/ferredoxin reductase system.</text>
</comment>
<keyword evidence="7 12" id="KW-0274">FAD</keyword>
<evidence type="ECO:0000256" key="7">
    <source>
        <dbReference type="ARBA" id="ARBA00022827"/>
    </source>
</evidence>
<dbReference type="Gene3D" id="1.20.1270.60">
    <property type="entry name" value="Arfaptin homology (AH) domain/BAR domain"/>
    <property type="match status" value="1"/>
</dbReference>
<dbReference type="EC" id="1.14.15.46" evidence="12"/>
<comment type="caution">
    <text evidence="16">The sequence shown here is derived from an EMBL/GenBank/DDBJ whole genome shotgun (WGS) entry which is preliminary data.</text>
</comment>
<evidence type="ECO:0000256" key="13">
    <source>
        <dbReference type="SAM" id="Coils"/>
    </source>
</evidence>
<dbReference type="GO" id="GO:0016712">
    <property type="term" value="F:oxidoreductase activity, acting on paired donors, with incorporation or reduction of molecular oxygen, reduced flavin or flavoprotein as one donor, and incorporation of one atom of oxygen"/>
    <property type="evidence" value="ECO:0007669"/>
    <property type="project" value="UniProtKB-UniRule"/>
</dbReference>
<dbReference type="PROSITE" id="PS01304">
    <property type="entry name" value="UBIH"/>
    <property type="match status" value="1"/>
</dbReference>
<feature type="region of interest" description="Disordered" evidence="14">
    <location>
        <begin position="274"/>
        <end position="293"/>
    </location>
</feature>
<dbReference type="UniPathway" id="UPA00232"/>
<dbReference type="EMBL" id="SKBQ01000017">
    <property type="protein sequence ID" value="TPX16441.1"/>
    <property type="molecule type" value="Genomic_DNA"/>
</dbReference>
<comment type="catalytic activity">
    <reaction evidence="12">
        <text>a 2-methoxy-6-(all-trans-polyprenyl)phenol + 2 reduced [2Fe-2S]-[ferredoxin] + O2 + 2 H(+) = a 2-methoxy-6-(all-trans-polyprenyl)benzene-1,4-diol + 2 oxidized [2Fe-2S]-[ferredoxin] + H2O</text>
        <dbReference type="Rhea" id="RHEA:81183"/>
        <dbReference type="Rhea" id="RHEA-COMP:9551"/>
        <dbReference type="Rhea" id="RHEA-COMP:10000"/>
        <dbReference type="Rhea" id="RHEA-COMP:10001"/>
        <dbReference type="Rhea" id="RHEA-COMP:10858"/>
        <dbReference type="ChEBI" id="CHEBI:15377"/>
        <dbReference type="ChEBI" id="CHEBI:15378"/>
        <dbReference type="ChEBI" id="CHEBI:15379"/>
        <dbReference type="ChEBI" id="CHEBI:33737"/>
        <dbReference type="ChEBI" id="CHEBI:33738"/>
        <dbReference type="ChEBI" id="CHEBI:62731"/>
        <dbReference type="ChEBI" id="CHEBI:84166"/>
        <dbReference type="EC" id="1.14.15.46"/>
    </reaction>
</comment>
<dbReference type="HAMAP" id="MF_03193">
    <property type="entry name" value="COQ6_monooxygenase"/>
    <property type="match status" value="1"/>
</dbReference>
<dbReference type="Pfam" id="PF13805">
    <property type="entry name" value="Pil1"/>
    <property type="match status" value="1"/>
</dbReference>
<dbReference type="InterPro" id="IPR028245">
    <property type="entry name" value="PIL1/LSP1"/>
</dbReference>
<feature type="compositionally biased region" description="Low complexity" evidence="14">
    <location>
        <begin position="35"/>
        <end position="49"/>
    </location>
</feature>
<keyword evidence="3" id="KW-0597">Phosphoprotein</keyword>
<dbReference type="InterPro" id="IPR002938">
    <property type="entry name" value="FAD-bd"/>
</dbReference>
<comment type="similarity">
    <text evidence="2 12">Belongs to the UbiH/COQ6 family.</text>
</comment>
<evidence type="ECO:0000256" key="12">
    <source>
        <dbReference type="HAMAP-Rule" id="MF_03193"/>
    </source>
</evidence>
<dbReference type="Pfam" id="PF01494">
    <property type="entry name" value="FAD_binding_3"/>
    <property type="match status" value="2"/>
</dbReference>
<evidence type="ECO:0000259" key="15">
    <source>
        <dbReference type="Pfam" id="PF01494"/>
    </source>
</evidence>
<feature type="compositionally biased region" description="Polar residues" evidence="14">
    <location>
        <begin position="274"/>
        <end position="283"/>
    </location>
</feature>
<dbReference type="InParanoid" id="A0A507BHH1"/>
<evidence type="ECO:0000256" key="8">
    <source>
        <dbReference type="ARBA" id="ARBA00023002"/>
    </source>
</evidence>
<feature type="coiled-coil region" evidence="13">
    <location>
        <begin position="246"/>
        <end position="273"/>
    </location>
</feature>
<comment type="pathway">
    <text evidence="12">Cofactor biosynthesis; ubiquinone biosynthesis.</text>
</comment>
<name>A0A507BHH1_9PEZI</name>
<dbReference type="InterPro" id="IPR010971">
    <property type="entry name" value="UbiH/COQ6"/>
</dbReference>
<dbReference type="OrthoDB" id="683240at2759"/>
<comment type="cofactor">
    <cofactor evidence="1 12">
        <name>FAD</name>
        <dbReference type="ChEBI" id="CHEBI:57692"/>
    </cofactor>
</comment>
<dbReference type="InterPro" id="IPR036188">
    <property type="entry name" value="FAD/NAD-bd_sf"/>
</dbReference>